<evidence type="ECO:0000313" key="2">
    <source>
        <dbReference type="Proteomes" id="UP000830454"/>
    </source>
</evidence>
<dbReference type="EMBL" id="CP090145">
    <property type="protein sequence ID" value="UOX35496.1"/>
    <property type="molecule type" value="Genomic_DNA"/>
</dbReference>
<accession>A0ABY4HSB3</accession>
<organism evidence="1 2">
    <name type="scientific">Flavobacterium sediminilitoris</name>
    <dbReference type="NCBI Taxonomy" id="2024526"/>
    <lineage>
        <taxon>Bacteria</taxon>
        <taxon>Pseudomonadati</taxon>
        <taxon>Bacteroidota</taxon>
        <taxon>Flavobacteriia</taxon>
        <taxon>Flavobacteriales</taxon>
        <taxon>Flavobacteriaceae</taxon>
        <taxon>Flavobacterium</taxon>
    </lineage>
</organism>
<protein>
    <recommendedName>
        <fullName evidence="3">Lipoprotein</fullName>
    </recommendedName>
</protein>
<gene>
    <name evidence="1" type="ORF">LXD69_08225</name>
</gene>
<dbReference type="RefSeq" id="WP_246918719.1">
    <property type="nucleotide sequence ID" value="NZ_CP090145.1"/>
</dbReference>
<keyword evidence="2" id="KW-1185">Reference proteome</keyword>
<name>A0ABY4HSB3_9FLAO</name>
<reference evidence="1" key="1">
    <citation type="submission" date="2021-12" db="EMBL/GenBank/DDBJ databases">
        <authorList>
            <person name="Cha I.-T."/>
            <person name="Lee K.-E."/>
            <person name="Park S.-J."/>
        </authorList>
    </citation>
    <scope>NUCLEOTIDE SEQUENCE</scope>
    <source>
        <strain evidence="1">YSM-43</strain>
    </source>
</reference>
<proteinExistence type="predicted"/>
<dbReference type="Proteomes" id="UP000830454">
    <property type="component" value="Chromosome"/>
</dbReference>
<evidence type="ECO:0008006" key="3">
    <source>
        <dbReference type="Google" id="ProtNLM"/>
    </source>
</evidence>
<evidence type="ECO:0000313" key="1">
    <source>
        <dbReference type="EMBL" id="UOX35496.1"/>
    </source>
</evidence>
<sequence>MTFFFTLLSCNSELNLDNLKFDSDISTQIKQLDNLQKDNDLIYGLVAYRTNDVTTINYSEIKIENNKINNNSDNSLIDYESEISFLVDNFTANSLKGFIIKTVDENEGIQLIQSMNSTLGKPVLQDVFNNKKQIQNKFLWDNVKDNKLILIKQHTEYYDGFEKSFILTEMTVVKRDLKLTPDDDNNPEDIKKILDENPKAFEVIEIIKSSFNSN</sequence>
<reference evidence="1" key="2">
    <citation type="submission" date="2022-04" db="EMBL/GenBank/DDBJ databases">
        <title>Complete Genome Sequence of Flavobacterium sediminilitoris YSM-43, Isolated from a Tidal Sediment.</title>
        <authorList>
            <person name="Lee P.A."/>
        </authorList>
    </citation>
    <scope>NUCLEOTIDE SEQUENCE</scope>
    <source>
        <strain evidence="1">YSM-43</strain>
    </source>
</reference>